<keyword evidence="9" id="KW-1185">Reference proteome</keyword>
<evidence type="ECO:0000256" key="1">
    <source>
        <dbReference type="ARBA" id="ARBA00010638"/>
    </source>
</evidence>
<gene>
    <name evidence="6" type="ORF">HMI01_13890</name>
    <name evidence="7" type="ORF">SAMN05421668_102156</name>
</gene>
<dbReference type="InterPro" id="IPR024185">
    <property type="entry name" value="FTHF_cligase-like_sf"/>
</dbReference>
<reference evidence="7 8" key="1">
    <citation type="submission" date="2016-10" db="EMBL/GenBank/DDBJ databases">
        <authorList>
            <person name="de Groot N.N."/>
        </authorList>
    </citation>
    <scope>NUCLEOTIDE SEQUENCE [LARGE SCALE GENOMIC DNA]</scope>
    <source>
        <strain evidence="7 8">DSM 17074</strain>
    </source>
</reference>
<evidence type="ECO:0000313" key="8">
    <source>
        <dbReference type="Proteomes" id="UP000199139"/>
    </source>
</evidence>
<dbReference type="EC" id="6.3.3.2" evidence="5"/>
<dbReference type="AlphaFoldDB" id="A0A1I6PRC3"/>
<dbReference type="Gene3D" id="3.40.50.10420">
    <property type="entry name" value="NagB/RpiA/CoA transferase-like"/>
    <property type="match status" value="1"/>
</dbReference>
<protein>
    <recommendedName>
        <fullName evidence="5">5-formyltetrahydrofolate cyclo-ligase</fullName>
        <ecNumber evidence="5">6.3.3.2</ecNumber>
    </recommendedName>
</protein>
<dbReference type="GO" id="GO:0046872">
    <property type="term" value="F:metal ion binding"/>
    <property type="evidence" value="ECO:0007669"/>
    <property type="project" value="UniProtKB-KW"/>
</dbReference>
<reference evidence="6 9" key="2">
    <citation type="submission" date="2019-07" db="EMBL/GenBank/DDBJ databases">
        <title>Whole genome shotgun sequence of Halolactibacillus miurensis NBRC 100873.</title>
        <authorList>
            <person name="Hosoyama A."/>
            <person name="Uohara A."/>
            <person name="Ohji S."/>
            <person name="Ichikawa N."/>
        </authorList>
    </citation>
    <scope>NUCLEOTIDE SEQUENCE [LARGE SCALE GENOMIC DNA]</scope>
    <source>
        <strain evidence="6 9">NBRC 100873</strain>
    </source>
</reference>
<dbReference type="PANTHER" id="PTHR23407:SF1">
    <property type="entry name" value="5-FORMYLTETRAHYDROFOLATE CYCLO-LIGASE"/>
    <property type="match status" value="1"/>
</dbReference>
<dbReference type="NCBIfam" id="TIGR02727">
    <property type="entry name" value="MTHFS_bact"/>
    <property type="match status" value="1"/>
</dbReference>
<dbReference type="EMBL" id="FPAI01000002">
    <property type="protein sequence ID" value="SFS42736.1"/>
    <property type="molecule type" value="Genomic_DNA"/>
</dbReference>
<comment type="cofactor">
    <cofactor evidence="5">
        <name>Mg(2+)</name>
        <dbReference type="ChEBI" id="CHEBI:18420"/>
    </cofactor>
</comment>
<evidence type="ECO:0000256" key="3">
    <source>
        <dbReference type="ARBA" id="ARBA00022840"/>
    </source>
</evidence>
<dbReference type="RefSeq" id="WP_177220604.1">
    <property type="nucleotide sequence ID" value="NZ_BJWJ01000012.1"/>
</dbReference>
<evidence type="ECO:0000313" key="9">
    <source>
        <dbReference type="Proteomes" id="UP000321773"/>
    </source>
</evidence>
<keyword evidence="2 4" id="KW-0547">Nucleotide-binding</keyword>
<keyword evidence="3 4" id="KW-0067">ATP-binding</keyword>
<dbReference type="Pfam" id="PF01812">
    <property type="entry name" value="5-FTHF_cyc-lig"/>
    <property type="match status" value="1"/>
</dbReference>
<feature type="binding site" evidence="4">
    <location>
        <position position="55"/>
    </location>
    <ligand>
        <name>substrate</name>
    </ligand>
</feature>
<accession>A0A1I6PRC3</accession>
<dbReference type="Proteomes" id="UP000321773">
    <property type="component" value="Unassembled WGS sequence"/>
</dbReference>
<keyword evidence="5" id="KW-0479">Metal-binding</keyword>
<evidence type="ECO:0000256" key="4">
    <source>
        <dbReference type="PIRSR" id="PIRSR006806-1"/>
    </source>
</evidence>
<comment type="catalytic activity">
    <reaction evidence="5">
        <text>(6S)-5-formyl-5,6,7,8-tetrahydrofolate + ATP = (6R)-5,10-methenyltetrahydrofolate + ADP + phosphate</text>
        <dbReference type="Rhea" id="RHEA:10488"/>
        <dbReference type="ChEBI" id="CHEBI:30616"/>
        <dbReference type="ChEBI" id="CHEBI:43474"/>
        <dbReference type="ChEBI" id="CHEBI:57455"/>
        <dbReference type="ChEBI" id="CHEBI:57457"/>
        <dbReference type="ChEBI" id="CHEBI:456216"/>
        <dbReference type="EC" id="6.3.3.2"/>
    </reaction>
</comment>
<organism evidence="7 8">
    <name type="scientific">Halolactibacillus miurensis</name>
    <dbReference type="NCBI Taxonomy" id="306541"/>
    <lineage>
        <taxon>Bacteria</taxon>
        <taxon>Bacillati</taxon>
        <taxon>Bacillota</taxon>
        <taxon>Bacilli</taxon>
        <taxon>Bacillales</taxon>
        <taxon>Bacillaceae</taxon>
        <taxon>Halolactibacillus</taxon>
    </lineage>
</organism>
<keyword evidence="7" id="KW-0436">Ligase</keyword>
<dbReference type="EMBL" id="BJWJ01000012">
    <property type="protein sequence ID" value="GEM04401.1"/>
    <property type="molecule type" value="Genomic_DNA"/>
</dbReference>
<evidence type="ECO:0000313" key="6">
    <source>
        <dbReference type="EMBL" id="GEM04401.1"/>
    </source>
</evidence>
<dbReference type="GO" id="GO:0030272">
    <property type="term" value="F:5-formyltetrahydrofolate cyclo-ligase activity"/>
    <property type="evidence" value="ECO:0007669"/>
    <property type="project" value="UniProtKB-EC"/>
</dbReference>
<dbReference type="PIRSF" id="PIRSF006806">
    <property type="entry name" value="FTHF_cligase"/>
    <property type="match status" value="1"/>
</dbReference>
<dbReference type="Proteomes" id="UP000199139">
    <property type="component" value="Unassembled WGS sequence"/>
</dbReference>
<feature type="binding site" evidence="4">
    <location>
        <position position="50"/>
    </location>
    <ligand>
        <name>substrate</name>
    </ligand>
</feature>
<dbReference type="GO" id="GO:0005524">
    <property type="term" value="F:ATP binding"/>
    <property type="evidence" value="ECO:0007669"/>
    <property type="project" value="UniProtKB-KW"/>
</dbReference>
<evidence type="ECO:0000256" key="2">
    <source>
        <dbReference type="ARBA" id="ARBA00022741"/>
    </source>
</evidence>
<dbReference type="GO" id="GO:0009396">
    <property type="term" value="P:folic acid-containing compound biosynthetic process"/>
    <property type="evidence" value="ECO:0007669"/>
    <property type="project" value="TreeGrafter"/>
</dbReference>
<keyword evidence="5" id="KW-0460">Magnesium</keyword>
<name>A0A1I6PRC3_9BACI</name>
<dbReference type="STRING" id="306541.SAMN05421668_102156"/>
<dbReference type="GO" id="GO:0035999">
    <property type="term" value="P:tetrahydrofolate interconversion"/>
    <property type="evidence" value="ECO:0007669"/>
    <property type="project" value="TreeGrafter"/>
</dbReference>
<evidence type="ECO:0000313" key="7">
    <source>
        <dbReference type="EMBL" id="SFS42736.1"/>
    </source>
</evidence>
<sequence>MEEKSHMRKQTIQRLLAFSKTRRKQIETTLYNQFIETDLYKNSKTIGLTVSHAHEWETRLIIKQALSDGKQVCVPLCLTDTKTLAFYQLSSIEQLSVGHFNLLEPDPTVMHKVSKDHIDVLIVPGVVFDTDHYRIGHGGGYYDRFLETFSGQTLSILHETQLIDHIPIESHDQPVGTLIIARN</sequence>
<dbReference type="InterPro" id="IPR037171">
    <property type="entry name" value="NagB/RpiA_transferase-like"/>
</dbReference>
<comment type="similarity">
    <text evidence="1 5">Belongs to the 5-formyltetrahydrofolate cyclo-ligase family.</text>
</comment>
<dbReference type="InterPro" id="IPR002698">
    <property type="entry name" value="FTHF_cligase"/>
</dbReference>
<dbReference type="SUPFAM" id="SSF100950">
    <property type="entry name" value="NagB/RpiA/CoA transferase-like"/>
    <property type="match status" value="1"/>
</dbReference>
<proteinExistence type="inferred from homology"/>
<dbReference type="PANTHER" id="PTHR23407">
    <property type="entry name" value="ATPASE INHIBITOR/5-FORMYLTETRAHYDROFOLATE CYCLO-LIGASE"/>
    <property type="match status" value="1"/>
</dbReference>
<evidence type="ECO:0000256" key="5">
    <source>
        <dbReference type="RuleBase" id="RU361279"/>
    </source>
</evidence>
<feature type="binding site" evidence="4">
    <location>
        <begin position="4"/>
        <end position="8"/>
    </location>
    <ligand>
        <name>ATP</name>
        <dbReference type="ChEBI" id="CHEBI:30616"/>
    </ligand>
</feature>
<feature type="binding site" evidence="4">
    <location>
        <begin position="134"/>
        <end position="142"/>
    </location>
    <ligand>
        <name>ATP</name>
        <dbReference type="ChEBI" id="CHEBI:30616"/>
    </ligand>
</feature>